<protein>
    <submittedName>
        <fullName evidence="1">Uncharacterized protein</fullName>
    </submittedName>
</protein>
<dbReference type="OrthoDB" id="2360619at2"/>
<dbReference type="Proteomes" id="UP000276128">
    <property type="component" value="Unassembled WGS sequence"/>
</dbReference>
<proteinExistence type="predicted"/>
<evidence type="ECO:0000313" key="1">
    <source>
        <dbReference type="EMBL" id="RTE05741.1"/>
    </source>
</evidence>
<name>A0A3S0A170_9BACL</name>
<comment type="caution">
    <text evidence="1">The sequence shown here is derived from an EMBL/GenBank/DDBJ whole genome shotgun (WGS) entry which is preliminary data.</text>
</comment>
<evidence type="ECO:0000313" key="2">
    <source>
        <dbReference type="Proteomes" id="UP000276128"/>
    </source>
</evidence>
<accession>A0A3S0A170</accession>
<dbReference type="EMBL" id="RXHU01000078">
    <property type="protein sequence ID" value="RTE05741.1"/>
    <property type="molecule type" value="Genomic_DNA"/>
</dbReference>
<organism evidence="1 2">
    <name type="scientific">Paenibacillus whitsoniae</name>
    <dbReference type="NCBI Taxonomy" id="2496558"/>
    <lineage>
        <taxon>Bacteria</taxon>
        <taxon>Bacillati</taxon>
        <taxon>Bacillota</taxon>
        <taxon>Bacilli</taxon>
        <taxon>Bacillales</taxon>
        <taxon>Paenibacillaceae</taxon>
        <taxon>Paenibacillus</taxon>
    </lineage>
</organism>
<gene>
    <name evidence="1" type="ORF">EJQ19_23710</name>
</gene>
<dbReference type="RefSeq" id="WP_126143724.1">
    <property type="nucleotide sequence ID" value="NZ_RXHU01000078.1"/>
</dbReference>
<sequence>MLTLEQKLRIIESFPELQRKDVSLGRINYHYEESVYDKKNVVYHLHPNGNGFVYAELIQGYRTDDRGLVNIRDFTEDELRDVVAKSILSLTGTSVSKGDALAVAGADEPADNEEEQHREVWRDGEGHTLTVFFLEDLWYVYAGVNLDCAFETYEETVEYLEEEGFEKHD</sequence>
<dbReference type="AlphaFoldDB" id="A0A3S0A170"/>
<reference evidence="1 2" key="1">
    <citation type="submission" date="2018-12" db="EMBL/GenBank/DDBJ databases">
        <title>Bacillus ochoae sp. nov., Paenibacillus whitsoniae sp. nov., Paenibacillus spiritus sp. nov. Isolated from the Mars Exploration Rover during spacecraft assembly.</title>
        <authorList>
            <person name="Seuylemezian A."/>
            <person name="Vaishampayan P."/>
        </authorList>
    </citation>
    <scope>NUCLEOTIDE SEQUENCE [LARGE SCALE GENOMIC DNA]</scope>
    <source>
        <strain evidence="1 2">MER 54</strain>
    </source>
</reference>
<keyword evidence="2" id="KW-1185">Reference proteome</keyword>